<organism evidence="2 3">
    <name type="scientific">candidate division TA06 bacterium</name>
    <dbReference type="NCBI Taxonomy" id="2250710"/>
    <lineage>
        <taxon>Bacteria</taxon>
        <taxon>Bacteria division TA06</taxon>
    </lineage>
</organism>
<accession>A0A933I9U8</accession>
<dbReference type="InterPro" id="IPR025931">
    <property type="entry name" value="TaqI_C"/>
</dbReference>
<sequence length="203" mass="23724">MDISPEIANIVQKVKNKSIKLGTVCYVNWGARSGNVKKYVTDSPIDKQSKKMINARDIERYSMNYDNKYLWYKKEELYNPMFEELFEKPKLIVRDISGSERLKATYDEEKYYSEHTVSLCLLKHDLKRVNKPTSKEGKINCTKISNYVTKLLESKKQLATANTEADKNYYQQKCQSLDNQIDKLVYELYGLTEEEIKVVEGSE</sequence>
<dbReference type="Gene3D" id="3.90.220.10">
    <property type="entry name" value="Adenine-n6-DNA-methyltransferase Taqi, Chain A, domain 2"/>
    <property type="match status" value="1"/>
</dbReference>
<dbReference type="AlphaFoldDB" id="A0A933I9U8"/>
<dbReference type="Proteomes" id="UP000736328">
    <property type="component" value="Unassembled WGS sequence"/>
</dbReference>
<evidence type="ECO:0000259" key="1">
    <source>
        <dbReference type="Pfam" id="PF12950"/>
    </source>
</evidence>
<dbReference type="EMBL" id="JACQXR010000021">
    <property type="protein sequence ID" value="MBI4725967.1"/>
    <property type="molecule type" value="Genomic_DNA"/>
</dbReference>
<name>A0A933I9U8_UNCT6</name>
<protein>
    <recommendedName>
        <fullName evidence="1">TaqI-like C-terminal specificity domain-containing protein</fullName>
    </recommendedName>
</protein>
<gene>
    <name evidence="2" type="ORF">HY768_01865</name>
</gene>
<dbReference type="Pfam" id="PF12950">
    <property type="entry name" value="TaqI_C"/>
    <property type="match status" value="1"/>
</dbReference>
<dbReference type="InterPro" id="IPR023135">
    <property type="entry name" value="N6_DNA_MeTrfase_TaqI_C"/>
</dbReference>
<proteinExistence type="predicted"/>
<reference evidence="2" key="1">
    <citation type="submission" date="2020-07" db="EMBL/GenBank/DDBJ databases">
        <title>Huge and variable diversity of episymbiotic CPR bacteria and DPANN archaea in groundwater ecosystems.</title>
        <authorList>
            <person name="He C.Y."/>
            <person name="Keren R."/>
            <person name="Whittaker M."/>
            <person name="Farag I.F."/>
            <person name="Doudna J."/>
            <person name="Cate J.H.D."/>
            <person name="Banfield J.F."/>
        </authorList>
    </citation>
    <scope>NUCLEOTIDE SEQUENCE</scope>
    <source>
        <strain evidence="2">NC_groundwater_1520_Pr4_B-0.1um_53_5</strain>
    </source>
</reference>
<evidence type="ECO:0000313" key="3">
    <source>
        <dbReference type="Proteomes" id="UP000736328"/>
    </source>
</evidence>
<evidence type="ECO:0000313" key="2">
    <source>
        <dbReference type="EMBL" id="MBI4725967.1"/>
    </source>
</evidence>
<comment type="caution">
    <text evidence="2">The sequence shown here is derived from an EMBL/GenBank/DDBJ whole genome shotgun (WGS) entry which is preliminary data.</text>
</comment>
<feature type="domain" description="TaqI-like C-terminal specificity" evidence="1">
    <location>
        <begin position="51"/>
        <end position="158"/>
    </location>
</feature>